<proteinExistence type="predicted"/>
<accession>A0A1I6ZVU4</accession>
<protein>
    <submittedName>
        <fullName evidence="1">Uncharacterized protein</fullName>
    </submittedName>
</protein>
<sequence length="81" mass="8856">MNLSEHLVNLPEANFPMDQVAEDISNNGELLPELLNQLGAFFSDIEPGELIPALVSTYANLNDSGQTFLDCMSTAWEARAT</sequence>
<keyword evidence="2" id="KW-1185">Reference proteome</keyword>
<evidence type="ECO:0000313" key="2">
    <source>
        <dbReference type="Proteomes" id="UP000183371"/>
    </source>
</evidence>
<name>A0A1I6ZVU4_9HYPH</name>
<dbReference type="EMBL" id="FPBD01000002">
    <property type="protein sequence ID" value="SFT66803.1"/>
    <property type="molecule type" value="Genomic_DNA"/>
</dbReference>
<evidence type="ECO:0000313" key="1">
    <source>
        <dbReference type="EMBL" id="SFT66803.1"/>
    </source>
</evidence>
<organism evidence="1 2">
    <name type="scientific">Pseudovibrio denitrificans</name>
    <dbReference type="NCBI Taxonomy" id="258256"/>
    <lineage>
        <taxon>Bacteria</taxon>
        <taxon>Pseudomonadati</taxon>
        <taxon>Pseudomonadota</taxon>
        <taxon>Alphaproteobacteria</taxon>
        <taxon>Hyphomicrobiales</taxon>
        <taxon>Stappiaceae</taxon>
        <taxon>Pseudovibrio</taxon>
    </lineage>
</organism>
<gene>
    <name evidence="1" type="ORF">SAMN05444141_102646</name>
</gene>
<dbReference type="Proteomes" id="UP000183371">
    <property type="component" value="Unassembled WGS sequence"/>
</dbReference>
<dbReference type="AlphaFoldDB" id="A0A1I6ZVU4"/>
<reference evidence="2" key="1">
    <citation type="submission" date="2016-10" db="EMBL/GenBank/DDBJ databases">
        <authorList>
            <person name="Varghese N."/>
            <person name="Submissions S."/>
        </authorList>
    </citation>
    <scope>NUCLEOTIDE SEQUENCE [LARGE SCALE GENOMIC DNA]</scope>
    <source>
        <strain evidence="2">DSM 17465</strain>
    </source>
</reference>